<evidence type="ECO:0000313" key="2">
    <source>
        <dbReference type="EMBL" id="PVU97393.1"/>
    </source>
</evidence>
<dbReference type="AlphaFoldDB" id="A0A2T9YYG9"/>
<dbReference type="SUPFAM" id="SSF51197">
    <property type="entry name" value="Clavaminate synthase-like"/>
    <property type="match status" value="1"/>
</dbReference>
<organism evidence="2 3">
    <name type="scientific">Smittium simulii</name>
    <dbReference type="NCBI Taxonomy" id="133385"/>
    <lineage>
        <taxon>Eukaryota</taxon>
        <taxon>Fungi</taxon>
        <taxon>Fungi incertae sedis</taxon>
        <taxon>Zoopagomycota</taxon>
        <taxon>Kickxellomycotina</taxon>
        <taxon>Harpellomycetes</taxon>
        <taxon>Harpellales</taxon>
        <taxon>Legeriomycetaceae</taxon>
        <taxon>Smittium</taxon>
    </lineage>
</organism>
<reference evidence="2 3" key="1">
    <citation type="journal article" date="2018" name="MBio">
        <title>Comparative Genomics Reveals the Core Gene Toolbox for the Fungus-Insect Symbiosis.</title>
        <authorList>
            <person name="Wang Y."/>
            <person name="Stata M."/>
            <person name="Wang W."/>
            <person name="Stajich J.E."/>
            <person name="White M.M."/>
            <person name="Moncalvo J.M."/>
        </authorList>
    </citation>
    <scope>NUCLEOTIDE SEQUENCE [LARGE SCALE GENOMIC DNA]</scope>
    <source>
        <strain evidence="2 3">SWE-8-4</strain>
    </source>
</reference>
<dbReference type="Pfam" id="PF13532">
    <property type="entry name" value="2OG-FeII_Oxy_2"/>
    <property type="match status" value="1"/>
</dbReference>
<dbReference type="InterPro" id="IPR032857">
    <property type="entry name" value="ALKBH4"/>
</dbReference>
<dbReference type="InterPro" id="IPR027450">
    <property type="entry name" value="AlkB-like"/>
</dbReference>
<dbReference type="STRING" id="133385.A0A2T9YYG9"/>
<evidence type="ECO:0000259" key="1">
    <source>
        <dbReference type="PROSITE" id="PS51471"/>
    </source>
</evidence>
<feature type="domain" description="Fe2OG dioxygenase" evidence="1">
    <location>
        <begin position="254"/>
        <end position="356"/>
    </location>
</feature>
<proteinExistence type="predicted"/>
<protein>
    <recommendedName>
        <fullName evidence="1">Fe2OG dioxygenase domain-containing protein</fullName>
    </recommendedName>
</protein>
<comment type="caution">
    <text evidence="2">The sequence shown here is derived from an EMBL/GenBank/DDBJ whole genome shotgun (WGS) entry which is preliminary data.</text>
</comment>
<dbReference type="EMBL" id="MBFR01000013">
    <property type="protein sequence ID" value="PVU97393.1"/>
    <property type="molecule type" value="Genomic_DNA"/>
</dbReference>
<dbReference type="OrthoDB" id="271595at2759"/>
<dbReference type="InterPro" id="IPR037151">
    <property type="entry name" value="AlkB-like_sf"/>
</dbReference>
<sequence length="385" mass="43919">MQPNLDSIGTLEKDFLLALEPGAKAEHPNSVCELSKRERREQHKIQLRKDEAYKTFAKLENFTNKLPFSKLPRKTLVIVNLGFGAVGGADTLQIESVFLKFKGFERVIMAHEFRGGDDAQIARDELHEKPCTQLNNKILFIEFVNHQDFAHLSDRVYNGSDKKLDMVPGLLYTDEFISADEEKQLLDIIGHESEDFDGTSWLTAQNRKIQHYKNSFDYKKKHVGDMSLVAHTEIPDLIQKLIERAKQAYGIVADIDQLTAQCYSPGTGISFHTDSHTAFNDPIIIISLLNPIVMEFRHPSTHSLVPIDLNPRSLVLLSKDARFGWEHGIRARKSDLIDKKIRPRTERWSLTLRSINKNVTCSCDYPALCDSNSLYVRAIRDSKNK</sequence>
<keyword evidence="3" id="KW-1185">Reference proteome</keyword>
<dbReference type="Proteomes" id="UP000245383">
    <property type="component" value="Unassembled WGS sequence"/>
</dbReference>
<dbReference type="InterPro" id="IPR005123">
    <property type="entry name" value="Oxoglu/Fe-dep_dioxygenase_dom"/>
</dbReference>
<accession>A0A2T9YYG9</accession>
<dbReference type="PANTHER" id="PTHR12463:SF1">
    <property type="entry name" value="2-OXOGLUTARATE AND FE-DEPENDENT OXYGENASE FAMILY PROTEIN"/>
    <property type="match status" value="1"/>
</dbReference>
<dbReference type="PROSITE" id="PS51471">
    <property type="entry name" value="FE2OG_OXY"/>
    <property type="match status" value="1"/>
</dbReference>
<gene>
    <name evidence="2" type="ORF">BB561_000601</name>
</gene>
<dbReference type="GO" id="GO:0032451">
    <property type="term" value="F:demethylase activity"/>
    <property type="evidence" value="ECO:0007669"/>
    <property type="project" value="TreeGrafter"/>
</dbReference>
<dbReference type="GO" id="GO:0016491">
    <property type="term" value="F:oxidoreductase activity"/>
    <property type="evidence" value="ECO:0007669"/>
    <property type="project" value="TreeGrafter"/>
</dbReference>
<dbReference type="Gene3D" id="2.60.120.590">
    <property type="entry name" value="Alpha-ketoglutarate-dependent dioxygenase AlkB-like"/>
    <property type="match status" value="1"/>
</dbReference>
<dbReference type="PANTHER" id="PTHR12463">
    <property type="entry name" value="OXYGENASE-RELATED"/>
    <property type="match status" value="1"/>
</dbReference>
<name>A0A2T9YYG9_9FUNG</name>
<evidence type="ECO:0000313" key="3">
    <source>
        <dbReference type="Proteomes" id="UP000245383"/>
    </source>
</evidence>
<dbReference type="GO" id="GO:0070988">
    <property type="term" value="P:demethylation"/>
    <property type="evidence" value="ECO:0007669"/>
    <property type="project" value="InterPro"/>
</dbReference>